<dbReference type="AlphaFoldDB" id="E1JYR9"/>
<accession>E1JYR9</accession>
<keyword evidence="3 7" id="KW-0288">FMN</keyword>
<dbReference type="eggNOG" id="COG1304">
    <property type="taxonomic scope" value="Bacteria"/>
</dbReference>
<keyword evidence="4" id="KW-0560">Oxidoreductase</keyword>
<dbReference type="Proteomes" id="UP000006250">
    <property type="component" value="Unassembled WGS sequence"/>
</dbReference>
<protein>
    <submittedName>
        <fullName evidence="9">FMN-dependent alpha-hydroxy acid dehydrogenase</fullName>
    </submittedName>
</protein>
<keyword evidence="10" id="KW-1185">Reference proteome</keyword>
<dbReference type="PIRSF" id="PIRSF000138">
    <property type="entry name" value="Al-hdrx_acd_dh"/>
    <property type="match status" value="1"/>
</dbReference>
<evidence type="ECO:0000313" key="9">
    <source>
        <dbReference type="EMBL" id="EFL50489.1"/>
    </source>
</evidence>
<evidence type="ECO:0000256" key="3">
    <source>
        <dbReference type="ARBA" id="ARBA00022643"/>
    </source>
</evidence>
<proteinExistence type="inferred from homology"/>
<dbReference type="InterPro" id="IPR000262">
    <property type="entry name" value="FMN-dep_DH"/>
</dbReference>
<dbReference type="STRING" id="596151.DesfrDRAFT_2768"/>
<evidence type="ECO:0000313" key="10">
    <source>
        <dbReference type="Proteomes" id="UP000006250"/>
    </source>
</evidence>
<dbReference type="GO" id="GO:0016491">
    <property type="term" value="F:oxidoreductase activity"/>
    <property type="evidence" value="ECO:0007669"/>
    <property type="project" value="UniProtKB-KW"/>
</dbReference>
<evidence type="ECO:0000256" key="6">
    <source>
        <dbReference type="PIRSR" id="PIRSR000138-1"/>
    </source>
</evidence>
<dbReference type="InterPro" id="IPR037396">
    <property type="entry name" value="FMN_HAD"/>
</dbReference>
<feature type="binding site" evidence="7">
    <location>
        <position position="239"/>
    </location>
    <ligand>
        <name>glyoxylate</name>
        <dbReference type="ChEBI" id="CHEBI:36655"/>
    </ligand>
</feature>
<comment type="cofactor">
    <cofactor evidence="1">
        <name>FMN</name>
        <dbReference type="ChEBI" id="CHEBI:58210"/>
    </cofactor>
</comment>
<feature type="active site" description="Proton acceptor" evidence="6">
    <location>
        <position position="236"/>
    </location>
</feature>
<feature type="binding site" evidence="7">
    <location>
        <position position="236"/>
    </location>
    <ligand>
        <name>FMN</name>
        <dbReference type="ChEBI" id="CHEBI:58210"/>
    </ligand>
</feature>
<organism evidence="9 10">
    <name type="scientific">Solidesulfovibrio fructosivorans JJ]</name>
    <dbReference type="NCBI Taxonomy" id="596151"/>
    <lineage>
        <taxon>Bacteria</taxon>
        <taxon>Pseudomonadati</taxon>
        <taxon>Thermodesulfobacteriota</taxon>
        <taxon>Desulfovibrionia</taxon>
        <taxon>Desulfovibrionales</taxon>
        <taxon>Desulfovibrionaceae</taxon>
        <taxon>Solidesulfovibrio</taxon>
    </lineage>
</organism>
<dbReference type="OrthoDB" id="9770452at2"/>
<feature type="binding site" evidence="7">
    <location>
        <begin position="290"/>
        <end position="291"/>
    </location>
    <ligand>
        <name>FMN</name>
        <dbReference type="ChEBI" id="CHEBI:58210"/>
    </ligand>
</feature>
<evidence type="ECO:0000256" key="1">
    <source>
        <dbReference type="ARBA" id="ARBA00001917"/>
    </source>
</evidence>
<keyword evidence="2 7" id="KW-0285">Flavoprotein</keyword>
<dbReference type="RefSeq" id="WP_005994805.1">
    <property type="nucleotide sequence ID" value="NZ_AECZ01000019.1"/>
</dbReference>
<dbReference type="InterPro" id="IPR012133">
    <property type="entry name" value="Alpha-hydoxy_acid_DH_FMN"/>
</dbReference>
<evidence type="ECO:0000256" key="2">
    <source>
        <dbReference type="ARBA" id="ARBA00022630"/>
    </source>
</evidence>
<dbReference type="SUPFAM" id="SSF51395">
    <property type="entry name" value="FMN-linked oxidoreductases"/>
    <property type="match status" value="1"/>
</dbReference>
<dbReference type="PROSITE" id="PS51349">
    <property type="entry name" value="FMN_HYDROXY_ACID_DH_2"/>
    <property type="match status" value="1"/>
</dbReference>
<dbReference type="Pfam" id="PF01070">
    <property type="entry name" value="FMN_dh"/>
    <property type="match status" value="2"/>
</dbReference>
<evidence type="ECO:0000259" key="8">
    <source>
        <dbReference type="PROSITE" id="PS51349"/>
    </source>
</evidence>
<evidence type="ECO:0000256" key="5">
    <source>
        <dbReference type="ARBA" id="ARBA00024042"/>
    </source>
</evidence>
<feature type="binding site" evidence="7">
    <location>
        <position position="234"/>
    </location>
    <ligand>
        <name>FMN</name>
        <dbReference type="ChEBI" id="CHEBI:58210"/>
    </ligand>
</feature>
<comment type="similarity">
    <text evidence="5">Belongs to the FMN-dependent alpha-hydroxy acid dehydrogenase family.</text>
</comment>
<dbReference type="InterPro" id="IPR013785">
    <property type="entry name" value="Aldolase_TIM"/>
</dbReference>
<dbReference type="CDD" id="cd02809">
    <property type="entry name" value="alpha_hydroxyacid_oxid_FMN"/>
    <property type="match status" value="1"/>
</dbReference>
<sequence>MDLTTLRTKAREALKGFCRVCPVCDGRACAGEAPGMGGMATASSFKANLAALSAYRLNMRTLHEVKAADTTVTLFGRELSMPVLAAPMTGVLYNMGGKLSEEAFIRMIIDGADAAGTLGACGDGADPAFFGSGLAAIRDRGGRGIPFIKPRGQDAVKEMLGRAADAGAVAAGMDVDGAGLLVMALNGQPVSPKSPAELRELVEATKLPFIVKGIMTPDEALVAFDAGAAGIVVSNHGGRVLDHTPGAAEVLPAIARAVKDRGVILADGGVRTGADVLKYLALGADAVLIGRPLVVGAFGGGAEGVSFLLNKIKTELTSAMLLTGTASVRGVSPHILNPQPICA</sequence>
<gene>
    <name evidence="9" type="ORF">DesfrDRAFT_2768</name>
</gene>
<feature type="binding site" evidence="7">
    <location>
        <begin position="267"/>
        <end position="271"/>
    </location>
    <ligand>
        <name>FMN</name>
        <dbReference type="ChEBI" id="CHEBI:58210"/>
    </ligand>
</feature>
<reference evidence="9 10" key="1">
    <citation type="submission" date="2010-08" db="EMBL/GenBank/DDBJ databases">
        <title>The draft genome of Desulfovibrio fructosovorans JJ.</title>
        <authorList>
            <consortium name="US DOE Joint Genome Institute (JGI-PGF)"/>
            <person name="Lucas S."/>
            <person name="Copeland A."/>
            <person name="Lapidus A."/>
            <person name="Cheng J.-F."/>
            <person name="Bruce D."/>
            <person name="Goodwin L."/>
            <person name="Pitluck S."/>
            <person name="Land M.L."/>
            <person name="Hauser L."/>
            <person name="Chang Y.-J."/>
            <person name="Jeffries C."/>
            <person name="Wall J.D."/>
            <person name="Stahl D.A."/>
            <person name="Arkin A.P."/>
            <person name="Dehal P."/>
            <person name="Stolyar S.M."/>
            <person name="Hazen T.C."/>
            <person name="Woyke T.J."/>
        </authorList>
    </citation>
    <scope>NUCLEOTIDE SEQUENCE [LARGE SCALE GENOMIC DNA]</scope>
    <source>
        <strain evidence="9 10">JJ</strain>
    </source>
</reference>
<name>E1JYR9_SOLFR</name>
<dbReference type="PANTHER" id="PTHR10578">
    <property type="entry name" value="S -2-HYDROXY-ACID OXIDASE-RELATED"/>
    <property type="match status" value="1"/>
</dbReference>
<evidence type="ECO:0000256" key="7">
    <source>
        <dbReference type="PIRSR" id="PIRSR000138-2"/>
    </source>
</evidence>
<dbReference type="PANTHER" id="PTHR10578:SF107">
    <property type="entry name" value="2-HYDROXYACID OXIDASE 1"/>
    <property type="match status" value="1"/>
</dbReference>
<feature type="binding site" evidence="7">
    <location>
        <position position="212"/>
    </location>
    <ligand>
        <name>FMN</name>
        <dbReference type="ChEBI" id="CHEBI:58210"/>
    </ligand>
</feature>
<dbReference type="GO" id="GO:0010181">
    <property type="term" value="F:FMN binding"/>
    <property type="evidence" value="ECO:0007669"/>
    <property type="project" value="InterPro"/>
</dbReference>
<evidence type="ECO:0000256" key="4">
    <source>
        <dbReference type="ARBA" id="ARBA00023002"/>
    </source>
</evidence>
<feature type="domain" description="FMN hydroxy acid dehydrogenase" evidence="8">
    <location>
        <begin position="37"/>
        <end position="341"/>
    </location>
</feature>
<dbReference type="EMBL" id="AECZ01000019">
    <property type="protein sequence ID" value="EFL50489.1"/>
    <property type="molecule type" value="Genomic_DNA"/>
</dbReference>
<comment type="caution">
    <text evidence="9">The sequence shown here is derived from an EMBL/GenBank/DDBJ whole genome shotgun (WGS) entry which is preliminary data.</text>
</comment>
<dbReference type="Gene3D" id="3.20.20.70">
    <property type="entry name" value="Aldolase class I"/>
    <property type="match status" value="1"/>
</dbReference>